<dbReference type="NCBIfam" id="TIGR00688">
    <property type="entry name" value="rarD"/>
    <property type="match status" value="1"/>
</dbReference>
<dbReference type="PANTHER" id="PTHR22911">
    <property type="entry name" value="ACYL-MALONYL CONDENSING ENZYME-RELATED"/>
    <property type="match status" value="1"/>
</dbReference>
<evidence type="ECO:0000256" key="7">
    <source>
        <dbReference type="ARBA" id="ARBA00023136"/>
    </source>
</evidence>
<feature type="domain" description="EamA" evidence="9">
    <location>
        <begin position="19"/>
        <end position="155"/>
    </location>
</feature>
<organism evidence="10 11">
    <name type="scientific">Homoserinimonas aerilata</name>
    <dbReference type="NCBI Taxonomy" id="1162970"/>
    <lineage>
        <taxon>Bacteria</taxon>
        <taxon>Bacillati</taxon>
        <taxon>Actinomycetota</taxon>
        <taxon>Actinomycetes</taxon>
        <taxon>Micrococcales</taxon>
        <taxon>Microbacteriaceae</taxon>
        <taxon>Homoserinimonas</taxon>
    </lineage>
</organism>
<feature type="transmembrane region" description="Helical" evidence="8">
    <location>
        <begin position="216"/>
        <end position="245"/>
    </location>
</feature>
<keyword evidence="4" id="KW-1003">Cell membrane</keyword>
<dbReference type="InterPro" id="IPR000620">
    <property type="entry name" value="EamA_dom"/>
</dbReference>
<dbReference type="Pfam" id="PF00892">
    <property type="entry name" value="EamA"/>
    <property type="match status" value="2"/>
</dbReference>
<comment type="similarity">
    <text evidence="2">Belongs to the EamA transporter family.</text>
</comment>
<dbReference type="SUPFAM" id="SSF103481">
    <property type="entry name" value="Multidrug resistance efflux transporter EmrE"/>
    <property type="match status" value="2"/>
</dbReference>
<evidence type="ECO:0000256" key="3">
    <source>
        <dbReference type="ARBA" id="ARBA00022448"/>
    </source>
</evidence>
<feature type="transmembrane region" description="Helical" evidence="8">
    <location>
        <begin position="50"/>
        <end position="71"/>
    </location>
</feature>
<dbReference type="AlphaFoldDB" id="A0A542YLD6"/>
<evidence type="ECO:0000256" key="4">
    <source>
        <dbReference type="ARBA" id="ARBA00022475"/>
    </source>
</evidence>
<dbReference type="EMBL" id="VFOM01000001">
    <property type="protein sequence ID" value="TQL48888.1"/>
    <property type="molecule type" value="Genomic_DNA"/>
</dbReference>
<feature type="transmembrane region" description="Helical" evidence="8">
    <location>
        <begin position="83"/>
        <end position="108"/>
    </location>
</feature>
<evidence type="ECO:0000256" key="5">
    <source>
        <dbReference type="ARBA" id="ARBA00022692"/>
    </source>
</evidence>
<evidence type="ECO:0000256" key="8">
    <source>
        <dbReference type="SAM" id="Phobius"/>
    </source>
</evidence>
<evidence type="ECO:0000313" key="10">
    <source>
        <dbReference type="EMBL" id="TQL48888.1"/>
    </source>
</evidence>
<protein>
    <submittedName>
        <fullName evidence="10">Chloramphenicol-sensitive protein RarD</fullName>
    </submittedName>
</protein>
<dbReference type="GO" id="GO:0005886">
    <property type="term" value="C:plasma membrane"/>
    <property type="evidence" value="ECO:0007669"/>
    <property type="project" value="UniProtKB-SubCell"/>
</dbReference>
<feature type="transmembrane region" description="Helical" evidence="8">
    <location>
        <begin position="257"/>
        <end position="277"/>
    </location>
</feature>
<feature type="transmembrane region" description="Helical" evidence="8">
    <location>
        <begin position="162"/>
        <end position="178"/>
    </location>
</feature>
<accession>A0A542YLD6</accession>
<dbReference type="OrthoDB" id="369870at2"/>
<comment type="caution">
    <text evidence="10">The sequence shown here is derived from an EMBL/GenBank/DDBJ whole genome shotgun (WGS) entry which is preliminary data.</text>
</comment>
<dbReference type="Gene3D" id="1.10.3730.20">
    <property type="match status" value="1"/>
</dbReference>
<sequence length="315" mass="33981">MTPSPSAPAGPVAAPPRRSGLLFAVGAYGLWGGMPAFFLLLAPAGAFEIVAWRILFTLVFCALLLTVTRSWRRFAAIVRQPRLLFLMGLAGAFIYVNWQVFVFAALHGQVLETSLGYFINPIFTVVLGVAFLREKVRPLQWVAMGFGVIAVLVLAFNYGEFPWISLTLATSFGLYGLIKKLAGARVDAVSGLTLETIWLVPVAVAVLLVVSSTDGIVFGTAGTTHVVIMALSGVITGVPLLLFAAGARRLPLVTMGMIQYLAPVLTFVFGAFILHEAMPPERWAGFSLVWFAIVLLTTDMLVQGRLSRRALPQLG</sequence>
<dbReference type="RefSeq" id="WP_141880950.1">
    <property type="nucleotide sequence ID" value="NZ_VFOM01000001.1"/>
</dbReference>
<evidence type="ECO:0000313" key="11">
    <source>
        <dbReference type="Proteomes" id="UP000317998"/>
    </source>
</evidence>
<keyword evidence="11" id="KW-1185">Reference proteome</keyword>
<dbReference type="InterPro" id="IPR037185">
    <property type="entry name" value="EmrE-like"/>
</dbReference>
<feature type="transmembrane region" description="Helical" evidence="8">
    <location>
        <begin position="190"/>
        <end position="210"/>
    </location>
</feature>
<evidence type="ECO:0000256" key="2">
    <source>
        <dbReference type="ARBA" id="ARBA00007362"/>
    </source>
</evidence>
<feature type="transmembrane region" description="Helical" evidence="8">
    <location>
        <begin position="283"/>
        <end position="302"/>
    </location>
</feature>
<comment type="subcellular location">
    <subcellularLocation>
        <location evidence="1">Cell membrane</location>
        <topology evidence="1">Multi-pass membrane protein</topology>
    </subcellularLocation>
</comment>
<reference evidence="10 11" key="1">
    <citation type="submission" date="2019-06" db="EMBL/GenBank/DDBJ databases">
        <title>Sequencing the genomes of 1000 actinobacteria strains.</title>
        <authorList>
            <person name="Klenk H.-P."/>
        </authorList>
    </citation>
    <scope>NUCLEOTIDE SEQUENCE [LARGE SCALE GENOMIC DNA]</scope>
    <source>
        <strain evidence="10 11">DSM 26477</strain>
    </source>
</reference>
<keyword evidence="5 8" id="KW-0812">Transmembrane</keyword>
<dbReference type="InterPro" id="IPR004626">
    <property type="entry name" value="RarD"/>
</dbReference>
<keyword evidence="3" id="KW-0813">Transport</keyword>
<name>A0A542YLD6_9MICO</name>
<evidence type="ECO:0000259" key="9">
    <source>
        <dbReference type="Pfam" id="PF00892"/>
    </source>
</evidence>
<dbReference type="PANTHER" id="PTHR22911:SF137">
    <property type="entry name" value="SOLUTE CARRIER FAMILY 35 MEMBER G2-RELATED"/>
    <property type="match status" value="1"/>
</dbReference>
<feature type="transmembrane region" description="Helical" evidence="8">
    <location>
        <begin position="139"/>
        <end position="156"/>
    </location>
</feature>
<feature type="domain" description="EamA" evidence="9">
    <location>
        <begin position="166"/>
        <end position="297"/>
    </location>
</feature>
<gene>
    <name evidence="10" type="ORF">FB562_1995</name>
</gene>
<dbReference type="Proteomes" id="UP000317998">
    <property type="component" value="Unassembled WGS sequence"/>
</dbReference>
<feature type="transmembrane region" description="Helical" evidence="8">
    <location>
        <begin position="21"/>
        <end position="44"/>
    </location>
</feature>
<proteinExistence type="inferred from homology"/>
<keyword evidence="6 8" id="KW-1133">Transmembrane helix</keyword>
<feature type="transmembrane region" description="Helical" evidence="8">
    <location>
        <begin position="114"/>
        <end position="132"/>
    </location>
</feature>
<evidence type="ECO:0000256" key="1">
    <source>
        <dbReference type="ARBA" id="ARBA00004651"/>
    </source>
</evidence>
<keyword evidence="7 8" id="KW-0472">Membrane</keyword>
<evidence type="ECO:0000256" key="6">
    <source>
        <dbReference type="ARBA" id="ARBA00022989"/>
    </source>
</evidence>